<accession>A0A8A1M0F1</accession>
<dbReference type="VEuPathDB" id="FungiDB:I7I53_11914"/>
<protein>
    <submittedName>
        <fullName evidence="1">Uncharacterized protein</fullName>
    </submittedName>
</protein>
<name>A0A8A1M0F1_AJEC8</name>
<evidence type="ECO:0000313" key="1">
    <source>
        <dbReference type="EMBL" id="QSS57657.1"/>
    </source>
</evidence>
<organism evidence="1 2">
    <name type="scientific">Ajellomyces capsulatus (strain H88)</name>
    <name type="common">Darling's disease fungus</name>
    <name type="synonym">Histoplasma capsulatum</name>
    <dbReference type="NCBI Taxonomy" id="544711"/>
    <lineage>
        <taxon>Eukaryota</taxon>
        <taxon>Fungi</taxon>
        <taxon>Dikarya</taxon>
        <taxon>Ascomycota</taxon>
        <taxon>Pezizomycotina</taxon>
        <taxon>Eurotiomycetes</taxon>
        <taxon>Eurotiomycetidae</taxon>
        <taxon>Onygenales</taxon>
        <taxon>Ajellomycetaceae</taxon>
        <taxon>Histoplasma</taxon>
    </lineage>
</organism>
<dbReference type="EMBL" id="CP069107">
    <property type="protein sequence ID" value="QSS57657.1"/>
    <property type="molecule type" value="Genomic_DNA"/>
</dbReference>
<proteinExistence type="predicted"/>
<reference evidence="1" key="1">
    <citation type="submission" date="2021-01" db="EMBL/GenBank/DDBJ databases">
        <title>Chromosome-level genome assembly of a human fungal pathogen reveals clustering of transcriptionally co-regulated genes.</title>
        <authorList>
            <person name="Voorhies M."/>
            <person name="Cohen S."/>
            <person name="Shea T.P."/>
            <person name="Petrus S."/>
            <person name="Munoz J.F."/>
            <person name="Poplawski S."/>
            <person name="Goldman W.E."/>
            <person name="Michael T."/>
            <person name="Cuomo C.A."/>
            <person name="Sil A."/>
            <person name="Beyhan S."/>
        </authorList>
    </citation>
    <scope>NUCLEOTIDE SEQUENCE</scope>
    <source>
        <strain evidence="1">H88</strain>
    </source>
</reference>
<sequence>MISTDDTNMTSRFCSVLPSCTLHEAPAIECCVPELANPLKQLMMPLHPLGLRGSVCPLLEGGGRGAGCLGPAAP</sequence>
<evidence type="ECO:0000313" key="2">
    <source>
        <dbReference type="Proteomes" id="UP000663419"/>
    </source>
</evidence>
<gene>
    <name evidence="1" type="ORF">I7I53_11914</name>
</gene>
<dbReference type="Proteomes" id="UP000663419">
    <property type="component" value="Chromosome 6"/>
</dbReference>
<dbReference type="AlphaFoldDB" id="A0A8A1M0F1"/>